<dbReference type="AlphaFoldDB" id="A0A520MYW6"/>
<comment type="caution">
    <text evidence="4">The sequence shown here is derived from an EMBL/GenBank/DDBJ whole genome shotgun (WGS) entry which is preliminary data.</text>
</comment>
<dbReference type="Gene3D" id="3.40.50.1000">
    <property type="entry name" value="HAD superfamily/HAD-like"/>
    <property type="match status" value="1"/>
</dbReference>
<dbReference type="GO" id="GO:0016787">
    <property type="term" value="F:hydrolase activity"/>
    <property type="evidence" value="ECO:0007669"/>
    <property type="project" value="UniProtKB-KW"/>
</dbReference>
<dbReference type="InterPro" id="IPR036412">
    <property type="entry name" value="HAD-like_sf"/>
</dbReference>
<dbReference type="GO" id="GO:0009231">
    <property type="term" value="P:riboflavin biosynthetic process"/>
    <property type="evidence" value="ECO:0007669"/>
    <property type="project" value="TreeGrafter"/>
</dbReference>
<gene>
    <name evidence="4" type="ORF">EVA92_02725</name>
</gene>
<sequence length="242" mass="27883">MPRKKIKLITLDLDDTVWPNKKVILSAEKSMWSFIFGKFPQIKEKVSDDGIEKIKLKLLEEKPELKFNLTQFRKDILKEILLKIDLDESSSTYYSNEGFNEFFKTRNKVQLYKDAKVILGRLSRKTNFISLSNGNADLSLVGIKQFFLAAVSSKDVGSNKPSPGHFLRAIEIAKCKPEEALHIGDCPINDIGGARNCNFSTIWFNCDKRKWDDIVPCDLQARSWKEVYELINKNFILEKENV</sequence>
<evidence type="ECO:0000313" key="5">
    <source>
        <dbReference type="Proteomes" id="UP000315825"/>
    </source>
</evidence>
<dbReference type="Gene3D" id="1.20.120.1600">
    <property type="match status" value="1"/>
</dbReference>
<dbReference type="NCBIfam" id="TIGR01549">
    <property type="entry name" value="HAD-SF-IA-v1"/>
    <property type="match status" value="1"/>
</dbReference>
<organism evidence="4 5">
    <name type="scientific">SAR86 cluster bacterium</name>
    <dbReference type="NCBI Taxonomy" id="2030880"/>
    <lineage>
        <taxon>Bacteria</taxon>
        <taxon>Pseudomonadati</taxon>
        <taxon>Pseudomonadota</taxon>
        <taxon>Gammaproteobacteria</taxon>
        <taxon>SAR86 cluster</taxon>
    </lineage>
</organism>
<dbReference type="EMBL" id="SHBE01000004">
    <property type="protein sequence ID" value="RZO26428.1"/>
    <property type="molecule type" value="Genomic_DNA"/>
</dbReference>
<dbReference type="Proteomes" id="UP000315825">
    <property type="component" value="Unassembled WGS sequence"/>
</dbReference>
<dbReference type="InterPro" id="IPR051400">
    <property type="entry name" value="HAD-like_hydrolase"/>
</dbReference>
<dbReference type="SFLD" id="SFLDS00003">
    <property type="entry name" value="Haloacid_Dehalogenase"/>
    <property type="match status" value="1"/>
</dbReference>
<dbReference type="PANTHER" id="PTHR46470">
    <property type="entry name" value="N-ACYLNEURAMINATE-9-PHOSPHATASE"/>
    <property type="match status" value="1"/>
</dbReference>
<proteinExistence type="predicted"/>
<dbReference type="InterPro" id="IPR006439">
    <property type="entry name" value="HAD-SF_hydro_IA"/>
</dbReference>
<dbReference type="InterPro" id="IPR023214">
    <property type="entry name" value="HAD_sf"/>
</dbReference>
<name>A0A520MYW6_9GAMM</name>
<dbReference type="SFLD" id="SFLDG01129">
    <property type="entry name" value="C1.5:_HAD__Beta-PGM__Phosphata"/>
    <property type="match status" value="1"/>
</dbReference>
<keyword evidence="3" id="KW-0460">Magnesium</keyword>
<keyword evidence="2 4" id="KW-0378">Hydrolase</keyword>
<evidence type="ECO:0000313" key="4">
    <source>
        <dbReference type="EMBL" id="RZO26428.1"/>
    </source>
</evidence>
<evidence type="ECO:0000256" key="2">
    <source>
        <dbReference type="ARBA" id="ARBA00022801"/>
    </source>
</evidence>
<accession>A0A520MYW6</accession>
<evidence type="ECO:0000256" key="1">
    <source>
        <dbReference type="ARBA" id="ARBA00001946"/>
    </source>
</evidence>
<reference evidence="4 5" key="1">
    <citation type="submission" date="2019-02" db="EMBL/GenBank/DDBJ databases">
        <title>Prokaryotic population dynamics and viral predation in marine succession experiment using metagenomics: the confinement effect.</title>
        <authorList>
            <person name="Haro-Moreno J.M."/>
            <person name="Rodriguez-Valera F."/>
            <person name="Lopez-Perez M."/>
        </authorList>
    </citation>
    <scope>NUCLEOTIDE SEQUENCE [LARGE SCALE GENOMIC DNA]</scope>
    <source>
        <strain evidence="4">MED-G159</strain>
    </source>
</reference>
<dbReference type="SUPFAM" id="SSF56784">
    <property type="entry name" value="HAD-like"/>
    <property type="match status" value="1"/>
</dbReference>
<evidence type="ECO:0000256" key="3">
    <source>
        <dbReference type="ARBA" id="ARBA00022842"/>
    </source>
</evidence>
<comment type="cofactor">
    <cofactor evidence="1">
        <name>Mg(2+)</name>
        <dbReference type="ChEBI" id="CHEBI:18420"/>
    </cofactor>
</comment>
<dbReference type="PANTHER" id="PTHR46470:SF4">
    <property type="entry name" value="5-AMINO-6-(5-PHOSPHO-D-RIBITYLAMINO)URACIL PHOSPHATASE YIGB"/>
    <property type="match status" value="1"/>
</dbReference>
<dbReference type="Pfam" id="PF00702">
    <property type="entry name" value="Hydrolase"/>
    <property type="match status" value="1"/>
</dbReference>
<protein>
    <submittedName>
        <fullName evidence="4">HAD family hydrolase</fullName>
    </submittedName>
</protein>